<gene>
    <name evidence="2" type="ORF">PIB30_079541</name>
</gene>
<proteinExistence type="predicted"/>
<dbReference type="EMBL" id="JASCZI010061546">
    <property type="protein sequence ID" value="MED6138978.1"/>
    <property type="molecule type" value="Genomic_DNA"/>
</dbReference>
<accession>A0ABU6ST44</accession>
<reference evidence="2 3" key="1">
    <citation type="journal article" date="2023" name="Plants (Basel)">
        <title>Bridging the Gap: Combining Genomics and Transcriptomics Approaches to Understand Stylosanthes scabra, an Orphan Legume from the Brazilian Caatinga.</title>
        <authorList>
            <person name="Ferreira-Neto J.R.C."/>
            <person name="da Silva M.D."/>
            <person name="Binneck E."/>
            <person name="de Melo N.F."/>
            <person name="da Silva R.H."/>
            <person name="de Melo A.L.T.M."/>
            <person name="Pandolfi V."/>
            <person name="Bustamante F.O."/>
            <person name="Brasileiro-Vidal A.C."/>
            <person name="Benko-Iseppon A.M."/>
        </authorList>
    </citation>
    <scope>NUCLEOTIDE SEQUENCE [LARGE SCALE GENOMIC DNA]</scope>
    <source>
        <tissue evidence="2">Leaves</tissue>
    </source>
</reference>
<sequence>MLRAARILKSAEPRLTVAKEVQHQNDKLRSDLKVLNLQKVVLEEQKVEAVGAQQKAEEDLKSAGIKLEDLRKEKDGEIKDLSVGRRRWLQRLRDFEQCEELTEDAKAAISATEGAHKAQLAILASDFDFSQISFLCF</sequence>
<name>A0ABU6ST44_9FABA</name>
<feature type="coiled-coil region" evidence="1">
    <location>
        <begin position="18"/>
        <end position="73"/>
    </location>
</feature>
<evidence type="ECO:0000313" key="3">
    <source>
        <dbReference type="Proteomes" id="UP001341840"/>
    </source>
</evidence>
<organism evidence="2 3">
    <name type="scientific">Stylosanthes scabra</name>
    <dbReference type="NCBI Taxonomy" id="79078"/>
    <lineage>
        <taxon>Eukaryota</taxon>
        <taxon>Viridiplantae</taxon>
        <taxon>Streptophyta</taxon>
        <taxon>Embryophyta</taxon>
        <taxon>Tracheophyta</taxon>
        <taxon>Spermatophyta</taxon>
        <taxon>Magnoliopsida</taxon>
        <taxon>eudicotyledons</taxon>
        <taxon>Gunneridae</taxon>
        <taxon>Pentapetalae</taxon>
        <taxon>rosids</taxon>
        <taxon>fabids</taxon>
        <taxon>Fabales</taxon>
        <taxon>Fabaceae</taxon>
        <taxon>Papilionoideae</taxon>
        <taxon>50 kb inversion clade</taxon>
        <taxon>dalbergioids sensu lato</taxon>
        <taxon>Dalbergieae</taxon>
        <taxon>Pterocarpus clade</taxon>
        <taxon>Stylosanthes</taxon>
    </lineage>
</organism>
<evidence type="ECO:0000313" key="2">
    <source>
        <dbReference type="EMBL" id="MED6138978.1"/>
    </source>
</evidence>
<protein>
    <submittedName>
        <fullName evidence="2">Uncharacterized protein</fullName>
    </submittedName>
</protein>
<comment type="caution">
    <text evidence="2">The sequence shown here is derived from an EMBL/GenBank/DDBJ whole genome shotgun (WGS) entry which is preliminary data.</text>
</comment>
<keyword evidence="1" id="KW-0175">Coiled coil</keyword>
<dbReference type="Proteomes" id="UP001341840">
    <property type="component" value="Unassembled WGS sequence"/>
</dbReference>
<evidence type="ECO:0000256" key="1">
    <source>
        <dbReference type="SAM" id="Coils"/>
    </source>
</evidence>
<keyword evidence="3" id="KW-1185">Reference proteome</keyword>